<dbReference type="AlphaFoldDB" id="A0A1Q2M9Z8"/>
<comment type="function">
    <text evidence="2">Participates in chromosomal partition during cell division. May act via the formation of a condensin-like complex containing Smc and ScpB that pull DNA away from mid-cell into both cell halves.</text>
</comment>
<dbReference type="EMBL" id="CP019650">
    <property type="protein sequence ID" value="AQQ69521.1"/>
    <property type="molecule type" value="Genomic_DNA"/>
</dbReference>
<sequence length="422" mass="46622">MQETVEVAPVEGEAAEAPAVASEPVAEPSAQVAKEPSTEISEESSEEPSAEQSANTDSAVSDAGPRQGEMPFAMVEGKAFTDLPSDLYIPPDALEVILEAFEGPLDLLLYLIRRQNLDILEINVAEITRQYMGYVEMMSSIRFELAAEYLVMAAMLAEIKSRMLLPRPPEAEEEEGEDPRAALIRRLQEYERFKTAAEDIDELPRVGRDIHQASASAPDRKLTRPEPEVDLKEVLVALADVLRRADMFESHQVEKEKLSTRERMTQVLDSIKHRQFVPFVNLFRVEEGRLGVVVTFLAVMELVKESLVELVQNESFGPIHVRARGEAADGTEPEVDEAEAEFGAGADTEDALETEIPADNRAETKDGRYSYEFSFASEADAQEFASQVSEPVDTPGASGDVEPEQESSSTARVRPISLFSEE</sequence>
<accession>A0A1Q2M9Z8</accession>
<comment type="subcellular location">
    <subcellularLocation>
        <location evidence="2">Cytoplasm</location>
    </subcellularLocation>
    <text evidence="2">Associated with two foci at the outer edges of the nucleoid region in young cells, and at four foci within both cell halves in older cells.</text>
</comment>
<dbReference type="OrthoDB" id="9811016at2"/>
<reference evidence="4" key="1">
    <citation type="submission" date="2017-02" db="EMBL/GenBank/DDBJ databases">
        <title>Genome of Microbulbifer agarilyticus GP101.</title>
        <authorList>
            <person name="Jung J."/>
            <person name="Bae S.S."/>
            <person name="Baek K."/>
        </authorList>
    </citation>
    <scope>NUCLEOTIDE SEQUENCE [LARGE SCALE GENOMIC DNA]</scope>
    <source>
        <strain evidence="4">GP101</strain>
    </source>
</reference>
<keyword evidence="2" id="KW-0159">Chromosome partition</keyword>
<protein>
    <recommendedName>
        <fullName evidence="1 2">Segregation and condensation protein A</fullName>
    </recommendedName>
</protein>
<feature type="region of interest" description="Disordered" evidence="3">
    <location>
        <begin position="381"/>
        <end position="422"/>
    </location>
</feature>
<keyword evidence="2" id="KW-0963">Cytoplasm</keyword>
<keyword evidence="2" id="KW-0132">Cell division</keyword>
<dbReference type="PANTHER" id="PTHR33969:SF2">
    <property type="entry name" value="SEGREGATION AND CONDENSATION PROTEIN A"/>
    <property type="match status" value="1"/>
</dbReference>
<keyword evidence="2" id="KW-0131">Cell cycle</keyword>
<dbReference type="HAMAP" id="MF_01805">
    <property type="entry name" value="ScpA"/>
    <property type="match status" value="1"/>
</dbReference>
<dbReference type="Pfam" id="PF02616">
    <property type="entry name" value="SMC_ScpA"/>
    <property type="match status" value="1"/>
</dbReference>
<dbReference type="Proteomes" id="UP000188219">
    <property type="component" value="Chromosome"/>
</dbReference>
<dbReference type="GO" id="GO:0005737">
    <property type="term" value="C:cytoplasm"/>
    <property type="evidence" value="ECO:0007669"/>
    <property type="project" value="UniProtKB-SubCell"/>
</dbReference>
<evidence type="ECO:0000313" key="5">
    <source>
        <dbReference type="Proteomes" id="UP000188219"/>
    </source>
</evidence>
<comment type="subunit">
    <text evidence="2">Component of a cohesin-like complex composed of ScpA, ScpB and the Smc homodimer, in which ScpA and ScpB bind to the head domain of Smc. The presence of the three proteins is required for the association of the complex with DNA.</text>
</comment>
<gene>
    <name evidence="2" type="primary">scpA</name>
    <name evidence="4" type="ORF">Mag101_10925</name>
</gene>
<dbReference type="KEGG" id="maga:Mag101_10925"/>
<evidence type="ECO:0000256" key="1">
    <source>
        <dbReference type="ARBA" id="ARBA00044777"/>
    </source>
</evidence>
<dbReference type="GO" id="GO:0051301">
    <property type="term" value="P:cell division"/>
    <property type="evidence" value="ECO:0007669"/>
    <property type="project" value="UniProtKB-KW"/>
</dbReference>
<proteinExistence type="inferred from homology"/>
<feature type="region of interest" description="Disordered" evidence="3">
    <location>
        <begin position="1"/>
        <end position="68"/>
    </location>
</feature>
<dbReference type="GO" id="GO:0006260">
    <property type="term" value="P:DNA replication"/>
    <property type="evidence" value="ECO:0007669"/>
    <property type="project" value="UniProtKB-UniRule"/>
</dbReference>
<evidence type="ECO:0000256" key="2">
    <source>
        <dbReference type="HAMAP-Rule" id="MF_01805"/>
    </source>
</evidence>
<feature type="compositionally biased region" description="Acidic residues" evidence="3">
    <location>
        <begin position="329"/>
        <end position="340"/>
    </location>
</feature>
<organism evidence="4 5">
    <name type="scientific">Microbulbifer agarilyticus</name>
    <dbReference type="NCBI Taxonomy" id="260552"/>
    <lineage>
        <taxon>Bacteria</taxon>
        <taxon>Pseudomonadati</taxon>
        <taxon>Pseudomonadota</taxon>
        <taxon>Gammaproteobacteria</taxon>
        <taxon>Cellvibrionales</taxon>
        <taxon>Microbulbiferaceae</taxon>
        <taxon>Microbulbifer</taxon>
    </lineage>
</organism>
<dbReference type="PANTHER" id="PTHR33969">
    <property type="entry name" value="SEGREGATION AND CONDENSATION PROTEIN A"/>
    <property type="match status" value="1"/>
</dbReference>
<dbReference type="STRING" id="260552.Mag101_10925"/>
<dbReference type="GO" id="GO:0007059">
    <property type="term" value="P:chromosome segregation"/>
    <property type="evidence" value="ECO:0007669"/>
    <property type="project" value="UniProtKB-UniRule"/>
</dbReference>
<evidence type="ECO:0000313" key="4">
    <source>
        <dbReference type="EMBL" id="AQQ69521.1"/>
    </source>
</evidence>
<dbReference type="Gene3D" id="6.10.250.2410">
    <property type="match status" value="1"/>
</dbReference>
<name>A0A1Q2M9Z8_9GAMM</name>
<feature type="compositionally biased region" description="Acidic residues" evidence="3">
    <location>
        <begin position="40"/>
        <end position="49"/>
    </location>
</feature>
<keyword evidence="5" id="KW-1185">Reference proteome</keyword>
<dbReference type="InterPro" id="IPR003768">
    <property type="entry name" value="ScpA"/>
</dbReference>
<evidence type="ECO:0000256" key="3">
    <source>
        <dbReference type="SAM" id="MobiDB-lite"/>
    </source>
</evidence>
<feature type="compositionally biased region" description="Low complexity" evidence="3">
    <location>
        <begin position="1"/>
        <end position="30"/>
    </location>
</feature>
<feature type="region of interest" description="Disordered" evidence="3">
    <location>
        <begin position="324"/>
        <end position="365"/>
    </location>
</feature>
<comment type="similarity">
    <text evidence="2">Belongs to the ScpA family.</text>
</comment>